<sequence length="981" mass="103522">MQGQTYSMIDGANITTCSGTFTDSGGQFVNYGPQEDRTMTFCSDSANDLLRFEFTQFVLNGNVDFLYAYDGTDTSAPLIGTYSATNPGTIVSPTPGGCITFRFTSGLNPNTGWMATITCITPITNDECSGATELTVNPDSNCVDFADVSFSGATPSADAVCTGVNGGDVWYEFVAENPSHIITLSNFTVGNNTAQPYTLSLYEDNCGTLGAPLYCNTNNGISAVGLTTGNTYKVRITLNSSTPVLLSDVCDICVTTPDASQGNNECLVTTINFDFEQPEIDLGGWGMFHQNAVPGWRTTASDGMMEYWSTGFNGVPSYSGNQFIELNANLVSGVYQDYTAPEGTVFNYGFAHRGRMGTDTCQLLAGPPGGPYTTVTTSTADTSGWNYNTGTYTVPAGQSVTRFIFESVSSTGGSTIGNFLDAISFTASTGIITPSPVLADCGDPVVDVEAIGAGTWIPLGTNPAPTIIANPNSNSTTISGFTLSGDYYYEWSTPFCSSTIVINYAGGDVPAPLVTDVNYCTGDIATVLSADILTDHTAIWYADETGGTPLAEAPTPDTSVAGITTYYVSQLSNNGCESPRAAITVTVTEMPVADILPDVNECGVYTLPALSANNNYYTGSGGTGDMLTAGNEITTDQTIYIYAEVAGTNCNDESSFSITIINTPAPTVTDVNYCQGTAATALTADVLANHTAIWYTDETGGTPLSEAPTPDTSVAGITTYYVSQSETNGCESTRVPLTVTIIAMPQADLINNQTACDSYILPALSANNNYYTGTGATGDMLTAGAEITANQTIYIYAQTPGSNCTDESSFDIAIIPTPVLGIIGGCVDAAYTLEVSLDGNYTFDDVTIQWLDPSGTVISTESTVEAEQEGDYTVIITPVAGNSCSATLIQNVDSIACLIPRGISPNGDDMNDTFDLTGFNVTSISIFNRYGKEVFSYGNYTNQWSGQSSDGDELPTGTYFYSLQLNTGKNKTGWVYINRQQ</sequence>
<evidence type="ECO:0000313" key="4">
    <source>
        <dbReference type="Proteomes" id="UP000615760"/>
    </source>
</evidence>
<organism evidence="3 4">
    <name type="scientific">Flavobacterium suaedae</name>
    <dbReference type="NCBI Taxonomy" id="1767027"/>
    <lineage>
        <taxon>Bacteria</taxon>
        <taxon>Pseudomonadati</taxon>
        <taxon>Bacteroidota</taxon>
        <taxon>Flavobacteriia</taxon>
        <taxon>Flavobacteriales</taxon>
        <taxon>Flavobacteriaceae</taxon>
        <taxon>Flavobacterium</taxon>
    </lineage>
</organism>
<name>A0ABQ1JKB6_9FLAO</name>
<dbReference type="EMBL" id="BMJE01000002">
    <property type="protein sequence ID" value="GGB68909.1"/>
    <property type="molecule type" value="Genomic_DNA"/>
</dbReference>
<dbReference type="Pfam" id="PF23759">
    <property type="entry name" value="GBD_T9SS_assoc"/>
    <property type="match status" value="1"/>
</dbReference>
<keyword evidence="4" id="KW-1185">Reference proteome</keyword>
<comment type="caution">
    <text evidence="3">The sequence shown here is derived from an EMBL/GenBank/DDBJ whole genome shotgun (WGS) entry which is preliminary data.</text>
</comment>
<dbReference type="InterPro" id="IPR026341">
    <property type="entry name" value="T9SS_type_B"/>
</dbReference>
<dbReference type="Gene3D" id="2.60.120.290">
    <property type="entry name" value="Spermadhesin, CUB domain"/>
    <property type="match status" value="1"/>
</dbReference>
<proteinExistence type="predicted"/>
<dbReference type="Gene3D" id="2.60.120.260">
    <property type="entry name" value="Galactose-binding domain-like"/>
    <property type="match status" value="1"/>
</dbReference>
<dbReference type="InterPro" id="IPR044023">
    <property type="entry name" value="Ig_7"/>
</dbReference>
<reference evidence="4" key="1">
    <citation type="journal article" date="2019" name="Int. J. Syst. Evol. Microbiol.">
        <title>The Global Catalogue of Microorganisms (GCM) 10K type strain sequencing project: providing services to taxonomists for standard genome sequencing and annotation.</title>
        <authorList>
            <consortium name="The Broad Institute Genomics Platform"/>
            <consortium name="The Broad Institute Genome Sequencing Center for Infectious Disease"/>
            <person name="Wu L."/>
            <person name="Ma J."/>
        </authorList>
    </citation>
    <scope>NUCLEOTIDE SEQUENCE [LARGE SCALE GENOMIC DNA]</scope>
    <source>
        <strain evidence="4">CGMCC 1.15461</strain>
    </source>
</reference>
<dbReference type="InterPro" id="IPR035914">
    <property type="entry name" value="Sperma_CUB_dom_sf"/>
</dbReference>
<evidence type="ECO:0000259" key="2">
    <source>
        <dbReference type="Pfam" id="PF23759"/>
    </source>
</evidence>
<evidence type="ECO:0008006" key="5">
    <source>
        <dbReference type="Google" id="ProtNLM"/>
    </source>
</evidence>
<dbReference type="InterPro" id="IPR056600">
    <property type="entry name" value="GBD_T9SS_assoc"/>
</dbReference>
<dbReference type="Proteomes" id="UP000615760">
    <property type="component" value="Unassembled WGS sequence"/>
</dbReference>
<dbReference type="NCBIfam" id="TIGR04131">
    <property type="entry name" value="Bac_Flav_CTERM"/>
    <property type="match status" value="1"/>
</dbReference>
<dbReference type="SUPFAM" id="SSF49854">
    <property type="entry name" value="Spermadhesin, CUB domain"/>
    <property type="match status" value="1"/>
</dbReference>
<feature type="domain" description="T9SS-like galactose binding" evidence="2">
    <location>
        <begin position="124"/>
        <end position="240"/>
    </location>
</feature>
<evidence type="ECO:0000313" key="3">
    <source>
        <dbReference type="EMBL" id="GGB68909.1"/>
    </source>
</evidence>
<protein>
    <recommendedName>
        <fullName evidence="5">T9SS type B sorting domain-containing protein</fullName>
    </recommendedName>
</protein>
<feature type="domain" description="Ig-like" evidence="1">
    <location>
        <begin position="511"/>
        <end position="588"/>
    </location>
</feature>
<gene>
    <name evidence="3" type="ORF">GCM10007424_06090</name>
</gene>
<feature type="domain" description="Ig-like" evidence="1">
    <location>
        <begin position="665"/>
        <end position="741"/>
    </location>
</feature>
<evidence type="ECO:0000259" key="1">
    <source>
        <dbReference type="Pfam" id="PF19081"/>
    </source>
</evidence>
<accession>A0ABQ1JKB6</accession>
<dbReference type="Pfam" id="PF19081">
    <property type="entry name" value="Ig_7"/>
    <property type="match status" value="2"/>
</dbReference>
<dbReference type="Pfam" id="PF13585">
    <property type="entry name" value="CHU_C"/>
    <property type="match status" value="1"/>
</dbReference>